<reference evidence="2" key="2">
    <citation type="journal article" date="2023" name="IMA Fungus">
        <title>Comparative genomic study of the Penicillium genus elucidates a diverse pangenome and 15 lateral gene transfer events.</title>
        <authorList>
            <person name="Petersen C."/>
            <person name="Sorensen T."/>
            <person name="Nielsen M.R."/>
            <person name="Sondergaard T.E."/>
            <person name="Sorensen J.L."/>
            <person name="Fitzpatrick D.A."/>
            <person name="Frisvad J.C."/>
            <person name="Nielsen K.L."/>
        </authorList>
    </citation>
    <scope>NUCLEOTIDE SEQUENCE</scope>
    <source>
        <strain evidence="2">IBT 16125</strain>
    </source>
</reference>
<dbReference type="GeneID" id="81599470"/>
<dbReference type="RefSeq" id="XP_056767845.1">
    <property type="nucleotide sequence ID" value="XM_056909227.1"/>
</dbReference>
<feature type="region of interest" description="Disordered" evidence="1">
    <location>
        <begin position="1"/>
        <end position="26"/>
    </location>
</feature>
<accession>A0AAD6C986</accession>
<feature type="compositionally biased region" description="Polar residues" evidence="1">
    <location>
        <begin position="11"/>
        <end position="26"/>
    </location>
</feature>
<comment type="caution">
    <text evidence="2">The sequence shown here is derived from an EMBL/GenBank/DDBJ whole genome shotgun (WGS) entry which is preliminary data.</text>
</comment>
<dbReference type="EMBL" id="JAPVEA010000005">
    <property type="protein sequence ID" value="KAJ5454889.1"/>
    <property type="molecule type" value="Genomic_DNA"/>
</dbReference>
<reference evidence="2" key="1">
    <citation type="submission" date="2022-12" db="EMBL/GenBank/DDBJ databases">
        <authorList>
            <person name="Petersen C."/>
        </authorList>
    </citation>
    <scope>NUCLEOTIDE SEQUENCE</scope>
    <source>
        <strain evidence="2">IBT 16125</strain>
    </source>
</reference>
<evidence type="ECO:0000313" key="3">
    <source>
        <dbReference type="Proteomes" id="UP001213681"/>
    </source>
</evidence>
<protein>
    <submittedName>
        <fullName evidence="2">Uncharacterized protein</fullName>
    </submittedName>
</protein>
<evidence type="ECO:0000256" key="1">
    <source>
        <dbReference type="SAM" id="MobiDB-lite"/>
    </source>
</evidence>
<name>A0AAD6C986_9EURO</name>
<dbReference type="Proteomes" id="UP001213681">
    <property type="component" value="Unassembled WGS sequence"/>
</dbReference>
<sequence length="176" mass="18345">MDRVNGPAAQKLSTVFRHSQASRSVTETPVNALAYNSPFDVGKSSPCGCDRENSPSDVLPNTEDGKVVPTAVFEGRSVESKAGTAGANVDGSSVMSVRSPGVWSLSLSSVCFVRMVGNENWLISVLVSAGPVDGKDPESDFVATSVDLSIGRSSAMEEAVFSTVKGRADDCLLDAV</sequence>
<keyword evidence="3" id="KW-1185">Reference proteome</keyword>
<organism evidence="2 3">
    <name type="scientific">Penicillium daleae</name>
    <dbReference type="NCBI Taxonomy" id="63821"/>
    <lineage>
        <taxon>Eukaryota</taxon>
        <taxon>Fungi</taxon>
        <taxon>Dikarya</taxon>
        <taxon>Ascomycota</taxon>
        <taxon>Pezizomycotina</taxon>
        <taxon>Eurotiomycetes</taxon>
        <taxon>Eurotiomycetidae</taxon>
        <taxon>Eurotiales</taxon>
        <taxon>Aspergillaceae</taxon>
        <taxon>Penicillium</taxon>
    </lineage>
</organism>
<proteinExistence type="predicted"/>
<dbReference type="AlphaFoldDB" id="A0AAD6C986"/>
<evidence type="ECO:0000313" key="2">
    <source>
        <dbReference type="EMBL" id="KAJ5454889.1"/>
    </source>
</evidence>
<gene>
    <name evidence="2" type="ORF">N7458_005845</name>
</gene>